<dbReference type="AlphaFoldDB" id="A0AA95K1L2"/>
<evidence type="ECO:0000313" key="1">
    <source>
        <dbReference type="EMBL" id="WGL95986.1"/>
    </source>
</evidence>
<dbReference type="Proteomes" id="UP001177597">
    <property type="component" value="Chromosome"/>
</dbReference>
<name>A0AA95K1L2_9GAMM</name>
<dbReference type="RefSeq" id="WP_280629691.1">
    <property type="nucleotide sequence ID" value="NZ_CP123498.1"/>
</dbReference>
<protein>
    <submittedName>
        <fullName evidence="1">Uncharacterized protein</fullName>
    </submittedName>
</protein>
<gene>
    <name evidence="1" type="ORF">QE207_05210</name>
</gene>
<sequence>MSKDNITEKDELDNSPITFEEFSHYLLTINKTPKCLICDNNKWDLLTYDTYKNPLTKDEMNVVATLPATSGILSSDNFTQFFQNSSYNLLVMSCNNCGYTNLFNYEFVYNKIRKIKKDK</sequence>
<accession>A0AA95K1L2</accession>
<proteinExistence type="predicted"/>
<organism evidence="1 2">
    <name type="scientific">Arsenophonus nasoniae</name>
    <name type="common">son-killer infecting Nasonia vitripennis</name>
    <dbReference type="NCBI Taxonomy" id="638"/>
    <lineage>
        <taxon>Bacteria</taxon>
        <taxon>Pseudomonadati</taxon>
        <taxon>Pseudomonadota</taxon>
        <taxon>Gammaproteobacteria</taxon>
        <taxon>Enterobacterales</taxon>
        <taxon>Morganellaceae</taxon>
        <taxon>Arsenophonus</taxon>
    </lineage>
</organism>
<reference evidence="1" key="1">
    <citation type="submission" date="2023-04" db="EMBL/GenBank/DDBJ databases">
        <title>Genome dynamics across the evolutionary transition to endosymbiosis.</title>
        <authorList>
            <person name="Siozios S."/>
            <person name="Nadal-Jimenez P."/>
            <person name="Azagi T."/>
            <person name="Sprong H."/>
            <person name="Frost C.L."/>
            <person name="Parratt S.R."/>
            <person name="Taylor G."/>
            <person name="Brettell L."/>
            <person name="Lew K.C."/>
            <person name="Croft L."/>
            <person name="King K.C."/>
            <person name="Brockhurst M.A."/>
            <person name="Hypsa V."/>
            <person name="Novakova E."/>
            <person name="Darby A.C."/>
            <person name="Hurst G.D.D."/>
        </authorList>
    </citation>
    <scope>NUCLEOTIDE SEQUENCE</scope>
    <source>
        <strain evidence="1">AIh</strain>
    </source>
</reference>
<evidence type="ECO:0000313" key="2">
    <source>
        <dbReference type="Proteomes" id="UP001177597"/>
    </source>
</evidence>
<dbReference type="EMBL" id="CP123498">
    <property type="protein sequence ID" value="WGL95986.1"/>
    <property type="molecule type" value="Genomic_DNA"/>
</dbReference>